<feature type="compositionally biased region" description="Basic and acidic residues" evidence="3">
    <location>
        <begin position="205"/>
        <end position="220"/>
    </location>
</feature>
<dbReference type="PROSITE" id="PS50137">
    <property type="entry name" value="DS_RBD"/>
    <property type="match status" value="1"/>
</dbReference>
<dbReference type="GO" id="GO:0070920">
    <property type="term" value="P:regulation of regulatory ncRNA processing"/>
    <property type="evidence" value="ECO:0007669"/>
    <property type="project" value="TreeGrafter"/>
</dbReference>
<evidence type="ECO:0000256" key="1">
    <source>
        <dbReference type="ARBA" id="ARBA00022884"/>
    </source>
</evidence>
<dbReference type="RefSeq" id="XP_025406212.1">
    <property type="nucleotide sequence ID" value="XM_025550427.1"/>
</dbReference>
<keyword evidence="5" id="KW-1185">Reference proteome</keyword>
<proteinExistence type="predicted"/>
<dbReference type="InterPro" id="IPR051247">
    <property type="entry name" value="RLC_Component"/>
</dbReference>
<dbReference type="PANTHER" id="PTHR46205">
    <property type="entry name" value="LOQUACIOUS, ISOFORM B"/>
    <property type="match status" value="1"/>
</dbReference>
<organism evidence="5 6">
    <name type="scientific">Sipha flava</name>
    <name type="common">yellow sugarcane aphid</name>
    <dbReference type="NCBI Taxonomy" id="143950"/>
    <lineage>
        <taxon>Eukaryota</taxon>
        <taxon>Metazoa</taxon>
        <taxon>Ecdysozoa</taxon>
        <taxon>Arthropoda</taxon>
        <taxon>Hexapoda</taxon>
        <taxon>Insecta</taxon>
        <taxon>Pterygota</taxon>
        <taxon>Neoptera</taxon>
        <taxon>Paraneoptera</taxon>
        <taxon>Hemiptera</taxon>
        <taxon>Sternorrhyncha</taxon>
        <taxon>Aphidomorpha</taxon>
        <taxon>Aphidoidea</taxon>
        <taxon>Aphididae</taxon>
        <taxon>Sipha</taxon>
    </lineage>
</organism>
<feature type="region of interest" description="Disordered" evidence="3">
    <location>
        <begin position="205"/>
        <end position="234"/>
    </location>
</feature>
<evidence type="ECO:0000256" key="2">
    <source>
        <dbReference type="PROSITE-ProRule" id="PRU00266"/>
    </source>
</evidence>
<dbReference type="Pfam" id="PF00035">
    <property type="entry name" value="dsrm"/>
    <property type="match status" value="2"/>
</dbReference>
<protein>
    <submittedName>
        <fullName evidence="6">Double-stranded RNA-specific editase 1 isoform X1</fullName>
    </submittedName>
</protein>
<dbReference type="AlphaFoldDB" id="A0A8B8F7A7"/>
<dbReference type="CTD" id="43981"/>
<evidence type="ECO:0000256" key="3">
    <source>
        <dbReference type="SAM" id="MobiDB-lite"/>
    </source>
</evidence>
<dbReference type="PANTHER" id="PTHR46205:SF5">
    <property type="entry name" value="BLANKS-RELATED"/>
    <property type="match status" value="1"/>
</dbReference>
<sequence>MYNSRSSRDSNYLRKIKTLRPFVLTTKATKMPYVATFVTAKSSGQTQMHQQSVALNNLPPPIQYTQSQVQNPVSQFSEVSAVKDKNNMIKNKDDQCVDESTSEKTEVKWPTKRKINKKEQKKRLNARMRRLVCPKSPLMVFSELYKDVPIKLEDRLHNNNFVVFTASIEIDGQVYTGDHVSKTQAKQKACENFLRVMLAKKMNERPEKKDECFEESKIEDESVTSSKPKGPPQEDFPWPHFASLAMHNLIAHWELQPVTKVMPEETVKTPPKVGGMKKFPNKPENYNPVQLLHQMSPGIQFTETTINSNNPSCFEVKCKMDGVTFAGKGSTKKAAKKECAIATIKYFWNFDFHTVEKK</sequence>
<evidence type="ECO:0000313" key="6">
    <source>
        <dbReference type="RefSeq" id="XP_025406212.1"/>
    </source>
</evidence>
<dbReference type="GO" id="GO:0005737">
    <property type="term" value="C:cytoplasm"/>
    <property type="evidence" value="ECO:0007669"/>
    <property type="project" value="TreeGrafter"/>
</dbReference>
<dbReference type="Gene3D" id="3.30.160.20">
    <property type="match status" value="2"/>
</dbReference>
<dbReference type="SMART" id="SM00358">
    <property type="entry name" value="DSRM"/>
    <property type="match status" value="2"/>
</dbReference>
<dbReference type="GO" id="GO:0030422">
    <property type="term" value="P:siRNA processing"/>
    <property type="evidence" value="ECO:0007669"/>
    <property type="project" value="TreeGrafter"/>
</dbReference>
<dbReference type="OrthoDB" id="6363432at2759"/>
<reference evidence="6" key="1">
    <citation type="submission" date="2025-08" db="UniProtKB">
        <authorList>
            <consortium name="RefSeq"/>
        </authorList>
    </citation>
    <scope>IDENTIFICATION</scope>
    <source>
        <tissue evidence="6">Whole body</tissue>
    </source>
</reference>
<gene>
    <name evidence="6" type="primary">LOC112680357</name>
</gene>
<dbReference type="GeneID" id="112680357"/>
<dbReference type="SUPFAM" id="SSF54768">
    <property type="entry name" value="dsRNA-binding domain-like"/>
    <property type="match status" value="2"/>
</dbReference>
<accession>A0A8B8F7A7</accession>
<evidence type="ECO:0000313" key="5">
    <source>
        <dbReference type="Proteomes" id="UP000694846"/>
    </source>
</evidence>
<feature type="domain" description="DRBM" evidence="4">
    <location>
        <begin position="287"/>
        <end position="349"/>
    </location>
</feature>
<keyword evidence="1 2" id="KW-0694">RNA-binding</keyword>
<dbReference type="GO" id="GO:0070578">
    <property type="term" value="C:RISC-loading complex"/>
    <property type="evidence" value="ECO:0007669"/>
    <property type="project" value="TreeGrafter"/>
</dbReference>
<dbReference type="GO" id="GO:0003725">
    <property type="term" value="F:double-stranded RNA binding"/>
    <property type="evidence" value="ECO:0007669"/>
    <property type="project" value="TreeGrafter"/>
</dbReference>
<dbReference type="GO" id="GO:0005634">
    <property type="term" value="C:nucleus"/>
    <property type="evidence" value="ECO:0007669"/>
    <property type="project" value="TreeGrafter"/>
</dbReference>
<evidence type="ECO:0000259" key="4">
    <source>
        <dbReference type="PROSITE" id="PS50137"/>
    </source>
</evidence>
<name>A0A8B8F7A7_9HEMI</name>
<dbReference type="InterPro" id="IPR014720">
    <property type="entry name" value="dsRBD_dom"/>
</dbReference>
<dbReference type="Proteomes" id="UP000694846">
    <property type="component" value="Unplaced"/>
</dbReference>
<dbReference type="GO" id="GO:0016442">
    <property type="term" value="C:RISC complex"/>
    <property type="evidence" value="ECO:0007669"/>
    <property type="project" value="TreeGrafter"/>
</dbReference>
<dbReference type="GO" id="GO:0035197">
    <property type="term" value="F:siRNA binding"/>
    <property type="evidence" value="ECO:0007669"/>
    <property type="project" value="TreeGrafter"/>
</dbReference>